<reference evidence="2 3" key="1">
    <citation type="submission" date="2016-07" db="EMBL/GenBank/DDBJ databases">
        <title>Draft genome of the white-rot fungus Obba rivulosa 3A-2.</title>
        <authorList>
            <consortium name="DOE Joint Genome Institute"/>
            <person name="Miettinen O."/>
            <person name="Riley R."/>
            <person name="Acob R."/>
            <person name="Barry K."/>
            <person name="Cullen D."/>
            <person name="De Vries R."/>
            <person name="Hainaut M."/>
            <person name="Hatakka A."/>
            <person name="Henrissat B."/>
            <person name="Hilden K."/>
            <person name="Kuo R."/>
            <person name="Labutti K."/>
            <person name="Lipzen A."/>
            <person name="Makela M.R."/>
            <person name="Sandor L."/>
            <person name="Spatafora J.W."/>
            <person name="Grigoriev I.V."/>
            <person name="Hibbett D.S."/>
        </authorList>
    </citation>
    <scope>NUCLEOTIDE SEQUENCE [LARGE SCALE GENOMIC DNA]</scope>
    <source>
        <strain evidence="2 3">3A-2</strain>
    </source>
</reference>
<feature type="region of interest" description="Disordered" evidence="1">
    <location>
        <begin position="74"/>
        <end position="98"/>
    </location>
</feature>
<protein>
    <submittedName>
        <fullName evidence="2">Uncharacterized protein</fullName>
    </submittedName>
</protein>
<accession>A0A8E2B2N3</accession>
<keyword evidence="3" id="KW-1185">Reference proteome</keyword>
<evidence type="ECO:0000256" key="1">
    <source>
        <dbReference type="SAM" id="MobiDB-lite"/>
    </source>
</evidence>
<proteinExistence type="predicted"/>
<dbReference type="AlphaFoldDB" id="A0A8E2B2N3"/>
<organism evidence="2 3">
    <name type="scientific">Obba rivulosa</name>
    <dbReference type="NCBI Taxonomy" id="1052685"/>
    <lineage>
        <taxon>Eukaryota</taxon>
        <taxon>Fungi</taxon>
        <taxon>Dikarya</taxon>
        <taxon>Basidiomycota</taxon>
        <taxon>Agaricomycotina</taxon>
        <taxon>Agaricomycetes</taxon>
        <taxon>Polyporales</taxon>
        <taxon>Gelatoporiaceae</taxon>
        <taxon>Obba</taxon>
    </lineage>
</organism>
<dbReference type="Proteomes" id="UP000250043">
    <property type="component" value="Unassembled WGS sequence"/>
</dbReference>
<evidence type="ECO:0000313" key="2">
    <source>
        <dbReference type="EMBL" id="OCH90150.1"/>
    </source>
</evidence>
<gene>
    <name evidence="2" type="ORF">OBBRIDRAFT_625411</name>
</gene>
<evidence type="ECO:0000313" key="3">
    <source>
        <dbReference type="Proteomes" id="UP000250043"/>
    </source>
</evidence>
<dbReference type="EMBL" id="KV722411">
    <property type="protein sequence ID" value="OCH90150.1"/>
    <property type="molecule type" value="Genomic_DNA"/>
</dbReference>
<name>A0A8E2B2N3_9APHY</name>
<sequence length="206" mass="22745">MRASHKRSRGRLGESLDDSGKCDFVRWVSVVLRGPMLDSHCLRRCRCPSCRSDACSQLPAATAQGRHLVRRVRTRSRGRAPSAITGRSKRPPRGASISTSTAQNVIFLIPTRYQTSESRQRYPLAKVRESARGGGIYHPTLVIEDRGGSGSTTSWVHVASREGAHRDSYEQVSALYQHCNISILSTSFVASTLQIRLLKAQTKGPN</sequence>